<evidence type="ECO:0000313" key="3">
    <source>
        <dbReference type="Proteomes" id="UP000279284"/>
    </source>
</evidence>
<dbReference type="Pfam" id="PF03476">
    <property type="entry name" value="MOSC_N"/>
    <property type="match status" value="1"/>
</dbReference>
<dbReference type="Proteomes" id="UP000279284">
    <property type="component" value="Chromosome"/>
</dbReference>
<protein>
    <submittedName>
        <fullName evidence="2">Uncharacterized Fe-S protein</fullName>
    </submittedName>
</protein>
<dbReference type="PANTHER" id="PTHR36930:SF1">
    <property type="entry name" value="MOSC DOMAIN-CONTAINING PROTEIN"/>
    <property type="match status" value="1"/>
</dbReference>
<name>A0A3S4SP16_9NEIS</name>
<dbReference type="Pfam" id="PF03473">
    <property type="entry name" value="MOSC"/>
    <property type="match status" value="1"/>
</dbReference>
<dbReference type="PROSITE" id="PS51340">
    <property type="entry name" value="MOSC"/>
    <property type="match status" value="1"/>
</dbReference>
<gene>
    <name evidence="2" type="primary">ycbX_2</name>
    <name evidence="2" type="ORF">NCTC10296_02439</name>
</gene>
<organism evidence="2 3">
    <name type="scientific">Neisseria canis</name>
    <dbReference type="NCBI Taxonomy" id="493"/>
    <lineage>
        <taxon>Bacteria</taxon>
        <taxon>Pseudomonadati</taxon>
        <taxon>Pseudomonadota</taxon>
        <taxon>Betaproteobacteria</taxon>
        <taxon>Neisseriales</taxon>
        <taxon>Neisseriaceae</taxon>
        <taxon>Neisseria</taxon>
    </lineage>
</organism>
<sequence>MKLIQLNRYPVKSMGANALSESKLSVKGLQHDREWLIASPQGNMITARKFPHMLLWRVEAAHDSITLTAPDGSSFTVRTAEMTEQADATVWRDSFRAYCGNTAADGWLSEKLGMEARIYWLGAESNRVLAHTQTPLSFADGAPFLLTNTASLRSLNADLETPVEMERFRANFVVDGLEAYEEEGWQRIRIGEVEFEHLKPCVRCVMITVDLQTGRKDPFQEPLSTLAVGRKAIFGVNLIALNEGTLRVGDEVEVLSWL</sequence>
<dbReference type="EMBL" id="LR134313">
    <property type="protein sequence ID" value="VEF03669.1"/>
    <property type="molecule type" value="Genomic_DNA"/>
</dbReference>
<dbReference type="GO" id="GO:0030151">
    <property type="term" value="F:molybdenum ion binding"/>
    <property type="evidence" value="ECO:0007669"/>
    <property type="project" value="InterPro"/>
</dbReference>
<dbReference type="InterPro" id="IPR005303">
    <property type="entry name" value="MOCOS_middle"/>
</dbReference>
<dbReference type="PANTHER" id="PTHR36930">
    <property type="entry name" value="METAL-SULFUR CLUSTER BIOSYNTHESIS PROTEINS YUAD-RELATED"/>
    <property type="match status" value="1"/>
</dbReference>
<keyword evidence="3" id="KW-1185">Reference proteome</keyword>
<dbReference type="InterPro" id="IPR052716">
    <property type="entry name" value="MOSC_domain"/>
</dbReference>
<dbReference type="InterPro" id="IPR005302">
    <property type="entry name" value="MoCF_Sase_C"/>
</dbReference>
<evidence type="ECO:0000259" key="1">
    <source>
        <dbReference type="PROSITE" id="PS51340"/>
    </source>
</evidence>
<dbReference type="SUPFAM" id="SSF141673">
    <property type="entry name" value="MOSC N-terminal domain-like"/>
    <property type="match status" value="1"/>
</dbReference>
<accession>A0A3S4SP16</accession>
<dbReference type="SUPFAM" id="SSF50800">
    <property type="entry name" value="PK beta-barrel domain-like"/>
    <property type="match status" value="1"/>
</dbReference>
<evidence type="ECO:0000313" key="2">
    <source>
        <dbReference type="EMBL" id="VEF03669.1"/>
    </source>
</evidence>
<reference evidence="2 3" key="1">
    <citation type="submission" date="2018-12" db="EMBL/GenBank/DDBJ databases">
        <authorList>
            <consortium name="Pathogen Informatics"/>
        </authorList>
    </citation>
    <scope>NUCLEOTIDE SEQUENCE [LARGE SCALE GENOMIC DNA]</scope>
    <source>
        <strain evidence="2 3">NCTC10296</strain>
    </source>
</reference>
<dbReference type="InterPro" id="IPR011037">
    <property type="entry name" value="Pyrv_Knase-like_insert_dom_sf"/>
</dbReference>
<proteinExistence type="predicted"/>
<dbReference type="GO" id="GO:0030170">
    <property type="term" value="F:pyridoxal phosphate binding"/>
    <property type="evidence" value="ECO:0007669"/>
    <property type="project" value="InterPro"/>
</dbReference>
<dbReference type="Gene3D" id="2.40.33.20">
    <property type="entry name" value="PK beta-barrel domain-like"/>
    <property type="match status" value="1"/>
</dbReference>
<feature type="domain" description="MOSC" evidence="1">
    <location>
        <begin position="106"/>
        <end position="255"/>
    </location>
</feature>
<dbReference type="GO" id="GO:0003824">
    <property type="term" value="F:catalytic activity"/>
    <property type="evidence" value="ECO:0007669"/>
    <property type="project" value="InterPro"/>
</dbReference>
<dbReference type="STRING" id="493.BWD07_06650"/>
<dbReference type="AlphaFoldDB" id="A0A3S4SP16"/>
<dbReference type="KEGG" id="nci:NCTC10296_02439"/>